<reference evidence="1 2" key="1">
    <citation type="submission" date="2024-04" db="EMBL/GenBank/DDBJ databases">
        <title>Tritrichomonas musculus Genome.</title>
        <authorList>
            <person name="Alves-Ferreira E."/>
            <person name="Grigg M."/>
            <person name="Lorenzi H."/>
            <person name="Galac M."/>
        </authorList>
    </citation>
    <scope>NUCLEOTIDE SEQUENCE [LARGE SCALE GENOMIC DNA]</scope>
    <source>
        <strain evidence="1 2">EAF2021</strain>
    </source>
</reference>
<organism evidence="1 2">
    <name type="scientific">Tritrichomonas musculus</name>
    <dbReference type="NCBI Taxonomy" id="1915356"/>
    <lineage>
        <taxon>Eukaryota</taxon>
        <taxon>Metamonada</taxon>
        <taxon>Parabasalia</taxon>
        <taxon>Tritrichomonadida</taxon>
        <taxon>Tritrichomonadidae</taxon>
        <taxon>Tritrichomonas</taxon>
    </lineage>
</organism>
<accession>A0ABR2KCB1</accession>
<protein>
    <recommendedName>
        <fullName evidence="3">Yippee domain-containing protein</fullName>
    </recommendedName>
</protein>
<dbReference type="Proteomes" id="UP001470230">
    <property type="component" value="Unassembled WGS sequence"/>
</dbReference>
<dbReference type="EMBL" id="JAPFFF010000006">
    <property type="protein sequence ID" value="KAK8888523.1"/>
    <property type="molecule type" value="Genomic_DNA"/>
</dbReference>
<name>A0ABR2KCB1_9EUKA</name>
<evidence type="ECO:0000313" key="1">
    <source>
        <dbReference type="EMBL" id="KAK8888523.1"/>
    </source>
</evidence>
<keyword evidence="2" id="KW-1185">Reference proteome</keyword>
<gene>
    <name evidence="1" type="ORF">M9Y10_039602</name>
</gene>
<evidence type="ECO:0008006" key="3">
    <source>
        <dbReference type="Google" id="ProtNLM"/>
    </source>
</evidence>
<comment type="caution">
    <text evidence="1">The sequence shown here is derived from an EMBL/GenBank/DDBJ whole genome shotgun (WGS) entry which is preliminary data.</text>
</comment>
<sequence length="197" mass="22166">MSNEQYCACQNICVNGTIVESVQSSNCKNHFTKLDQSNPIFQIHTGSIRIQNFGHIDVQVIGHHLVQVTCESCGKNLKLYASKNGAYCQFQRSFEMIICGSLPSKRILTSFVSQSIPKSMKPLFTSQNPNIDKFTIEPLYNSIENEEAAETHGEQENPVDSNYDFDLMFSSKNDPLIGSYAEVGEFARDNDFLVFLD</sequence>
<proteinExistence type="predicted"/>
<evidence type="ECO:0000313" key="2">
    <source>
        <dbReference type="Proteomes" id="UP001470230"/>
    </source>
</evidence>